<evidence type="ECO:0000313" key="1">
    <source>
        <dbReference type="EMBL" id="KAA6316831.1"/>
    </source>
</evidence>
<dbReference type="EMBL" id="SNRY01004740">
    <property type="protein sequence ID" value="KAA6316831.1"/>
    <property type="molecule type" value="Genomic_DNA"/>
</dbReference>
<protein>
    <recommendedName>
        <fullName evidence="2">Transposase InsH N-terminal domain-containing protein</fullName>
    </recommendedName>
</protein>
<comment type="caution">
    <text evidence="1">The sequence shown here is derived from an EMBL/GenBank/DDBJ whole genome shotgun (WGS) entry which is preliminary data.</text>
</comment>
<gene>
    <name evidence="1" type="ORF">EZS27_032918</name>
</gene>
<dbReference type="AlphaFoldDB" id="A0A5J4Q7X5"/>
<proteinExistence type="predicted"/>
<name>A0A5J4Q7X5_9ZZZZ</name>
<reference evidence="1" key="1">
    <citation type="submission" date="2019-03" db="EMBL/GenBank/DDBJ databases">
        <title>Single cell metagenomics reveals metabolic interactions within the superorganism composed of flagellate Streblomastix strix and complex community of Bacteroidetes bacteria on its surface.</title>
        <authorList>
            <person name="Treitli S.C."/>
            <person name="Kolisko M."/>
            <person name="Husnik F."/>
            <person name="Keeling P."/>
            <person name="Hampl V."/>
        </authorList>
    </citation>
    <scope>NUCLEOTIDE SEQUENCE</scope>
    <source>
        <strain evidence="1">STM</strain>
    </source>
</reference>
<accession>A0A5J4Q7X5</accession>
<sequence length="141" mass="16373">MKMQLFETLRIKFAQSDWSRNPEFGLLDTLLESHPELIRIVESDVLKGSKSSLFGRKDMPSVEQIVRSALYKELKGLDYRGLEYAQEDSRICEQFVKIDPLRPYSFQVFQKYISKITSENLEKLLVAINKIAIPEGLEDIE</sequence>
<organism evidence="1">
    <name type="scientific">termite gut metagenome</name>
    <dbReference type="NCBI Taxonomy" id="433724"/>
    <lineage>
        <taxon>unclassified sequences</taxon>
        <taxon>metagenomes</taxon>
        <taxon>organismal metagenomes</taxon>
    </lineage>
</organism>
<evidence type="ECO:0008006" key="2">
    <source>
        <dbReference type="Google" id="ProtNLM"/>
    </source>
</evidence>